<evidence type="ECO:0000256" key="1">
    <source>
        <dbReference type="SAM" id="MobiDB-lite"/>
    </source>
</evidence>
<sequence length="312" mass="34213">MGGALMWVLLLLLLLLLLLHNPGSQGLSCNVSSGDVDWTREFTDTCLNFSGQNLRQLPQNQSLQASSVLLLDLSDNHLKKLPPLFFTLLGELQVLDVTNNQLDPVDRALAERCNLDLKADCSCGLLPWHEVRRDNCSDQLPLQCLDMATGGWHNLSAFLEVGCASGLSTMAIGALAASGSLLLLLAVTGPVLAWRRCGHWVDGSWGLSKTWTAQDVPRSGSGWQPRYSSRSLSQKPPKATLPQPSTPDYENMFVGQPAAGHQWAEPRAHPSEDSDFYMNYESLHQDSQPVYCNLQSLGQAPLDEEEYVIPGC</sequence>
<dbReference type="PROSITE" id="PS51450">
    <property type="entry name" value="LRR"/>
    <property type="match status" value="1"/>
</dbReference>
<feature type="signal peptide" evidence="2">
    <location>
        <begin position="1"/>
        <end position="26"/>
    </location>
</feature>
<dbReference type="KEGG" id="cfr:102513181"/>
<dbReference type="PANTHER" id="PTHR20878:SF0">
    <property type="entry name" value="LEUCINE-RICH REPEAT-CONTAINING PROTEIN 25"/>
    <property type="match status" value="1"/>
</dbReference>
<proteinExistence type="predicted"/>
<dbReference type="InterPro" id="IPR001611">
    <property type="entry name" value="Leu-rich_rpt"/>
</dbReference>
<dbReference type="GeneID" id="102513181"/>
<dbReference type="OrthoDB" id="9835318at2759"/>
<evidence type="ECO:0000256" key="2">
    <source>
        <dbReference type="SAM" id="SignalP"/>
    </source>
</evidence>
<feature type="region of interest" description="Disordered" evidence="1">
    <location>
        <begin position="216"/>
        <end position="246"/>
    </location>
</feature>
<dbReference type="Proteomes" id="UP000694856">
    <property type="component" value="Chromosome 22"/>
</dbReference>
<organism evidence="3 4">
    <name type="scientific">Camelus ferus</name>
    <name type="common">Wild bactrian camel</name>
    <name type="synonym">Camelus bactrianus ferus</name>
    <dbReference type="NCBI Taxonomy" id="419612"/>
    <lineage>
        <taxon>Eukaryota</taxon>
        <taxon>Metazoa</taxon>
        <taxon>Chordata</taxon>
        <taxon>Craniata</taxon>
        <taxon>Vertebrata</taxon>
        <taxon>Euteleostomi</taxon>
        <taxon>Mammalia</taxon>
        <taxon>Eutheria</taxon>
        <taxon>Laurasiatheria</taxon>
        <taxon>Artiodactyla</taxon>
        <taxon>Tylopoda</taxon>
        <taxon>Camelidae</taxon>
        <taxon>Camelus</taxon>
    </lineage>
</organism>
<dbReference type="InterPro" id="IPR039243">
    <property type="entry name" value="LRRC25"/>
</dbReference>
<keyword evidence="2" id="KW-0732">Signal</keyword>
<gene>
    <name evidence="4" type="primary">LRRC25</name>
</gene>
<accession>A0A8B6YI34</accession>
<dbReference type="AlphaFoldDB" id="A0A8B6YI34"/>
<evidence type="ECO:0000313" key="3">
    <source>
        <dbReference type="Proteomes" id="UP000694856"/>
    </source>
</evidence>
<dbReference type="Gene3D" id="3.80.10.10">
    <property type="entry name" value="Ribonuclease Inhibitor"/>
    <property type="match status" value="1"/>
</dbReference>
<name>A0A8B6YI34_CAMFR</name>
<dbReference type="SUPFAM" id="SSF52058">
    <property type="entry name" value="L domain-like"/>
    <property type="match status" value="1"/>
</dbReference>
<dbReference type="PANTHER" id="PTHR20878">
    <property type="entry name" value="LEUCINE-RICH REPEAT CONTAINING PROTEIN 25"/>
    <property type="match status" value="1"/>
</dbReference>
<keyword evidence="3" id="KW-1185">Reference proteome</keyword>
<reference evidence="4" key="1">
    <citation type="submission" date="2025-08" db="UniProtKB">
        <authorList>
            <consortium name="RefSeq"/>
        </authorList>
    </citation>
    <scope>IDENTIFICATION</scope>
    <source>
        <tissue evidence="4">Ear skin</tissue>
    </source>
</reference>
<dbReference type="CTD" id="126364"/>
<protein>
    <submittedName>
        <fullName evidence="4">Leucine-rich repeat-containing protein 25</fullName>
    </submittedName>
</protein>
<dbReference type="RefSeq" id="XP_006186316.1">
    <property type="nucleotide sequence ID" value="XM_006186254.3"/>
</dbReference>
<dbReference type="InterPro" id="IPR032675">
    <property type="entry name" value="LRR_dom_sf"/>
</dbReference>
<feature type="chain" id="PRO_5034942376" evidence="2">
    <location>
        <begin position="27"/>
        <end position="312"/>
    </location>
</feature>
<evidence type="ECO:0000313" key="4">
    <source>
        <dbReference type="RefSeq" id="XP_006186316.1"/>
    </source>
</evidence>